<accession>I9S3Z3</accession>
<dbReference type="Proteomes" id="UP000003089">
    <property type="component" value="Unassembled WGS sequence"/>
</dbReference>
<dbReference type="HOGENOM" id="CLU_2551278_0_0_10"/>
<protein>
    <submittedName>
        <fullName evidence="1">Uncharacterized protein</fullName>
    </submittedName>
</protein>
<dbReference type="AlphaFoldDB" id="I9S3Z3"/>
<dbReference type="EMBL" id="AGXS01000016">
    <property type="protein sequence ID" value="EIY49978.1"/>
    <property type="molecule type" value="Genomic_DNA"/>
</dbReference>
<reference evidence="1 2" key="1">
    <citation type="submission" date="2012-02" db="EMBL/GenBank/DDBJ databases">
        <title>The Genome Sequence of Bacteroides nordii CL02T12C05.</title>
        <authorList>
            <consortium name="The Broad Institute Genome Sequencing Platform"/>
            <person name="Earl A."/>
            <person name="Ward D."/>
            <person name="Feldgarden M."/>
            <person name="Gevers D."/>
            <person name="Zitomersky N.L."/>
            <person name="Coyne M.J."/>
            <person name="Comstock L.E."/>
            <person name="Young S.K."/>
            <person name="Zeng Q."/>
            <person name="Gargeya S."/>
            <person name="Fitzgerald M."/>
            <person name="Haas B."/>
            <person name="Abouelleil A."/>
            <person name="Alvarado L."/>
            <person name="Arachchi H.M."/>
            <person name="Berlin A."/>
            <person name="Chapman S.B."/>
            <person name="Gearin G."/>
            <person name="Goldberg J."/>
            <person name="Griggs A."/>
            <person name="Gujja S."/>
            <person name="Hansen M."/>
            <person name="Heiman D."/>
            <person name="Howarth C."/>
            <person name="Larimer J."/>
            <person name="Lui A."/>
            <person name="MacDonald P.J.P."/>
            <person name="McCowen C."/>
            <person name="Montmayeur A."/>
            <person name="Murphy C."/>
            <person name="Neiman D."/>
            <person name="Pearson M."/>
            <person name="Priest M."/>
            <person name="Roberts A."/>
            <person name="Saif S."/>
            <person name="Shea T."/>
            <person name="Sisk P."/>
            <person name="Stolte C."/>
            <person name="Sykes S."/>
            <person name="Wortman J."/>
            <person name="Nusbaum C."/>
            <person name="Birren B."/>
        </authorList>
    </citation>
    <scope>NUCLEOTIDE SEQUENCE [LARGE SCALE GENOMIC DNA]</scope>
    <source>
        <strain evidence="1 2">CL02T12C05</strain>
    </source>
</reference>
<gene>
    <name evidence="1" type="ORF">HMPREF1068_02537</name>
</gene>
<proteinExistence type="predicted"/>
<dbReference type="STRING" id="997884.HMPREF1068_02537"/>
<evidence type="ECO:0000313" key="2">
    <source>
        <dbReference type="Proteomes" id="UP000003089"/>
    </source>
</evidence>
<keyword evidence="2" id="KW-1185">Reference proteome</keyword>
<comment type="caution">
    <text evidence="1">The sequence shown here is derived from an EMBL/GenBank/DDBJ whole genome shotgun (WGS) entry which is preliminary data.</text>
</comment>
<organism evidence="1 2">
    <name type="scientific">Bacteroides nordii CL02T12C05</name>
    <dbReference type="NCBI Taxonomy" id="997884"/>
    <lineage>
        <taxon>Bacteria</taxon>
        <taxon>Pseudomonadati</taxon>
        <taxon>Bacteroidota</taxon>
        <taxon>Bacteroidia</taxon>
        <taxon>Bacteroidales</taxon>
        <taxon>Bacteroidaceae</taxon>
        <taxon>Bacteroides</taxon>
    </lineage>
</organism>
<sequence>MQIYMNVFEKYIENIINSKKEDCPQFTTINILGIWILRGSTVLLLFCQHTLNSKSLSNKKPIEPLNKKLWYIHSLINYLYIL</sequence>
<name>I9S3Z3_9BACE</name>
<evidence type="ECO:0000313" key="1">
    <source>
        <dbReference type="EMBL" id="EIY49978.1"/>
    </source>
</evidence>